<dbReference type="Proteomes" id="UP000077521">
    <property type="component" value="Unassembled WGS sequence"/>
</dbReference>
<gene>
    <name evidence="4" type="ORF">A4X13_0g7043</name>
</gene>
<keyword evidence="3" id="KW-0732">Signal</keyword>
<feature type="signal peptide" evidence="3">
    <location>
        <begin position="1"/>
        <end position="32"/>
    </location>
</feature>
<dbReference type="EMBL" id="LWDF02000776">
    <property type="protein sequence ID" value="KAE8242717.1"/>
    <property type="molecule type" value="Genomic_DNA"/>
</dbReference>
<feature type="chain" id="PRO_5035939674" evidence="3">
    <location>
        <begin position="33"/>
        <end position="166"/>
    </location>
</feature>
<sequence>MMFTNASPTAMPWLRLEAILLMLVWDLPHVSLERDTVKSAWRLAGIFLPVSYGRAAGDVSFTAYIQSTLAKMEFRDKGVSTIGAIMAFLYGLYIAIYALVSSFPGRWVNSQDASGRQSQGARLPLDSPRTHSSTSRVSISPSWSEYPRRARFQPQGRGRLGHFQRR</sequence>
<name>A0A8T8SL27_9BASI</name>
<proteinExistence type="predicted"/>
<protein>
    <submittedName>
        <fullName evidence="4">Uncharacterized protein</fullName>
    </submittedName>
</protein>
<keyword evidence="2" id="KW-0472">Membrane</keyword>
<feature type="region of interest" description="Disordered" evidence="1">
    <location>
        <begin position="118"/>
        <end position="142"/>
    </location>
</feature>
<evidence type="ECO:0000256" key="3">
    <source>
        <dbReference type="SAM" id="SignalP"/>
    </source>
</evidence>
<comment type="caution">
    <text evidence="4">The sequence shown here is derived from an EMBL/GenBank/DDBJ whole genome shotgun (WGS) entry which is preliminary data.</text>
</comment>
<organism evidence="4 5">
    <name type="scientific">Tilletia indica</name>
    <dbReference type="NCBI Taxonomy" id="43049"/>
    <lineage>
        <taxon>Eukaryota</taxon>
        <taxon>Fungi</taxon>
        <taxon>Dikarya</taxon>
        <taxon>Basidiomycota</taxon>
        <taxon>Ustilaginomycotina</taxon>
        <taxon>Exobasidiomycetes</taxon>
        <taxon>Tilletiales</taxon>
        <taxon>Tilletiaceae</taxon>
        <taxon>Tilletia</taxon>
    </lineage>
</organism>
<keyword evidence="5" id="KW-1185">Reference proteome</keyword>
<feature type="transmembrane region" description="Helical" evidence="2">
    <location>
        <begin position="79"/>
        <end position="100"/>
    </location>
</feature>
<reference evidence="4" key="2">
    <citation type="journal article" date="2019" name="IMA Fungus">
        <title>Genome sequencing and comparison of five Tilletia species to identify candidate genes for the detection of regulated species infecting wheat.</title>
        <authorList>
            <person name="Nguyen H.D.T."/>
            <person name="Sultana T."/>
            <person name="Kesanakurti P."/>
            <person name="Hambleton S."/>
        </authorList>
    </citation>
    <scope>NUCLEOTIDE SEQUENCE</scope>
    <source>
        <strain evidence="4">DAOMC 236416</strain>
    </source>
</reference>
<feature type="compositionally biased region" description="Polar residues" evidence="1">
    <location>
        <begin position="130"/>
        <end position="142"/>
    </location>
</feature>
<reference evidence="4" key="1">
    <citation type="submission" date="2016-04" db="EMBL/GenBank/DDBJ databases">
        <authorList>
            <person name="Nguyen H.D."/>
            <person name="Samba Siva P."/>
            <person name="Cullis J."/>
            <person name="Levesque C.A."/>
            <person name="Hambleton S."/>
        </authorList>
    </citation>
    <scope>NUCLEOTIDE SEQUENCE</scope>
    <source>
        <strain evidence="4">DAOMC 236416</strain>
    </source>
</reference>
<keyword evidence="2" id="KW-1133">Transmembrane helix</keyword>
<evidence type="ECO:0000256" key="2">
    <source>
        <dbReference type="SAM" id="Phobius"/>
    </source>
</evidence>
<dbReference type="OrthoDB" id="5344169at2759"/>
<evidence type="ECO:0000313" key="4">
    <source>
        <dbReference type="EMBL" id="KAE8242717.1"/>
    </source>
</evidence>
<evidence type="ECO:0000313" key="5">
    <source>
        <dbReference type="Proteomes" id="UP000077521"/>
    </source>
</evidence>
<accession>A0A8T8SL27</accession>
<evidence type="ECO:0000256" key="1">
    <source>
        <dbReference type="SAM" id="MobiDB-lite"/>
    </source>
</evidence>
<keyword evidence="2" id="KW-0812">Transmembrane</keyword>
<dbReference type="AlphaFoldDB" id="A0A8T8SL27"/>